<dbReference type="EMBL" id="BOOJ01000064">
    <property type="protein sequence ID" value="GIH96325.1"/>
    <property type="molecule type" value="Genomic_DNA"/>
</dbReference>
<evidence type="ECO:0000256" key="1">
    <source>
        <dbReference type="SAM" id="Phobius"/>
    </source>
</evidence>
<comment type="caution">
    <text evidence="2">The sequence shown here is derived from an EMBL/GenBank/DDBJ whole genome shotgun (WGS) entry which is preliminary data.</text>
</comment>
<gene>
    <name evidence="2" type="ORF">Psi01_69550</name>
</gene>
<keyword evidence="3" id="KW-1185">Reference proteome</keyword>
<dbReference type="Proteomes" id="UP000619788">
    <property type="component" value="Unassembled WGS sequence"/>
</dbReference>
<name>A0A8J3SPI9_9ACTN</name>
<reference evidence="2 3" key="1">
    <citation type="submission" date="2021-01" db="EMBL/GenBank/DDBJ databases">
        <title>Whole genome shotgun sequence of Planobispora siamensis NBRC 107568.</title>
        <authorList>
            <person name="Komaki H."/>
            <person name="Tamura T."/>
        </authorList>
    </citation>
    <scope>NUCLEOTIDE SEQUENCE [LARGE SCALE GENOMIC DNA]</scope>
    <source>
        <strain evidence="2 3">NBRC 107568</strain>
    </source>
</reference>
<dbReference type="AlphaFoldDB" id="A0A8J3SPI9"/>
<proteinExistence type="predicted"/>
<feature type="transmembrane region" description="Helical" evidence="1">
    <location>
        <begin position="35"/>
        <end position="51"/>
    </location>
</feature>
<evidence type="ECO:0000313" key="2">
    <source>
        <dbReference type="EMBL" id="GIH96325.1"/>
    </source>
</evidence>
<accession>A0A8J3SPI9</accession>
<keyword evidence="1" id="KW-0472">Membrane</keyword>
<sequence>MTTAGRTFALIALSAVLTLVAVVDAARDGSWDLLAVLALVLVLQAAVLTGARARRPSVSLRGDLHRWVTGRSAATGEPLERVVDRCVAAYRDGITREPGEGR</sequence>
<protein>
    <submittedName>
        <fullName evidence="2">Uncharacterized protein</fullName>
    </submittedName>
</protein>
<evidence type="ECO:0000313" key="3">
    <source>
        <dbReference type="Proteomes" id="UP000619788"/>
    </source>
</evidence>
<dbReference type="RefSeq" id="WP_204068372.1">
    <property type="nucleotide sequence ID" value="NZ_BOOJ01000064.1"/>
</dbReference>
<keyword evidence="1" id="KW-1133">Transmembrane helix</keyword>
<organism evidence="2 3">
    <name type="scientific">Planobispora siamensis</name>
    <dbReference type="NCBI Taxonomy" id="936338"/>
    <lineage>
        <taxon>Bacteria</taxon>
        <taxon>Bacillati</taxon>
        <taxon>Actinomycetota</taxon>
        <taxon>Actinomycetes</taxon>
        <taxon>Streptosporangiales</taxon>
        <taxon>Streptosporangiaceae</taxon>
        <taxon>Planobispora</taxon>
    </lineage>
</organism>
<keyword evidence="1" id="KW-0812">Transmembrane</keyword>